<evidence type="ECO:0000313" key="6">
    <source>
        <dbReference type="EMBL" id="RMB64000.1"/>
    </source>
</evidence>
<dbReference type="SMART" id="SM00248">
    <property type="entry name" value="ANK"/>
    <property type="match status" value="9"/>
</dbReference>
<dbReference type="RefSeq" id="WP_121915796.1">
    <property type="nucleotide sequence ID" value="NZ_REFV01000001.1"/>
</dbReference>
<dbReference type="EMBL" id="REFV01000001">
    <property type="protein sequence ID" value="RMB64000.1"/>
    <property type="molecule type" value="Genomic_DNA"/>
</dbReference>
<dbReference type="PROSITE" id="PS50297">
    <property type="entry name" value="ANK_REP_REGION"/>
    <property type="match status" value="1"/>
</dbReference>
<keyword evidence="1" id="KW-0677">Repeat</keyword>
<gene>
    <name evidence="6" type="ORF">EAX61_01055</name>
</gene>
<proteinExistence type="predicted"/>
<feature type="signal peptide" evidence="4">
    <location>
        <begin position="1"/>
        <end position="24"/>
    </location>
</feature>
<evidence type="ECO:0000259" key="5">
    <source>
        <dbReference type="Pfam" id="PF01823"/>
    </source>
</evidence>
<dbReference type="InterPro" id="IPR002110">
    <property type="entry name" value="Ankyrin_rpt"/>
</dbReference>
<dbReference type="InterPro" id="IPR036770">
    <property type="entry name" value="Ankyrin_rpt-contain_sf"/>
</dbReference>
<evidence type="ECO:0000256" key="2">
    <source>
        <dbReference type="ARBA" id="ARBA00023043"/>
    </source>
</evidence>
<dbReference type="SUPFAM" id="SSF48403">
    <property type="entry name" value="Ankyrin repeat"/>
    <property type="match status" value="2"/>
</dbReference>
<evidence type="ECO:0000256" key="1">
    <source>
        <dbReference type="ARBA" id="ARBA00022737"/>
    </source>
</evidence>
<comment type="caution">
    <text evidence="6">The sequence shown here is derived from an EMBL/GenBank/DDBJ whole genome shotgun (WGS) entry which is preliminary data.</text>
</comment>
<evidence type="ECO:0000256" key="3">
    <source>
        <dbReference type="PROSITE-ProRule" id="PRU00023"/>
    </source>
</evidence>
<keyword evidence="7" id="KW-1185">Reference proteome</keyword>
<feature type="chain" id="PRO_5018135863" description="MACPF domain-containing protein" evidence="4">
    <location>
        <begin position="25"/>
        <end position="1134"/>
    </location>
</feature>
<evidence type="ECO:0000256" key="4">
    <source>
        <dbReference type="SAM" id="SignalP"/>
    </source>
</evidence>
<dbReference type="PROSITE" id="PS50088">
    <property type="entry name" value="ANK_REPEAT"/>
    <property type="match status" value="2"/>
</dbReference>
<feature type="repeat" description="ANK" evidence="3">
    <location>
        <begin position="1073"/>
        <end position="1107"/>
    </location>
</feature>
<evidence type="ECO:0000313" key="7">
    <source>
        <dbReference type="Proteomes" id="UP000281985"/>
    </source>
</evidence>
<protein>
    <recommendedName>
        <fullName evidence="5">MACPF domain-containing protein</fullName>
    </recommendedName>
</protein>
<dbReference type="PANTHER" id="PTHR24123">
    <property type="entry name" value="ANKYRIN REPEAT-CONTAINING"/>
    <property type="match status" value="1"/>
</dbReference>
<dbReference type="PANTHER" id="PTHR24123:SF33">
    <property type="entry name" value="PROTEIN HOS4"/>
    <property type="match status" value="1"/>
</dbReference>
<dbReference type="Pfam" id="PF01823">
    <property type="entry name" value="MACPF"/>
    <property type="match status" value="1"/>
</dbReference>
<dbReference type="InterPro" id="IPR020864">
    <property type="entry name" value="MACPF"/>
</dbReference>
<feature type="repeat" description="ANK" evidence="3">
    <location>
        <begin position="1037"/>
        <end position="1072"/>
    </location>
</feature>
<keyword evidence="2 3" id="KW-0040">ANK repeat</keyword>
<name>A0A3M0GH57_9FLAO</name>
<dbReference type="Gene3D" id="1.25.40.20">
    <property type="entry name" value="Ankyrin repeat-containing domain"/>
    <property type="match status" value="2"/>
</dbReference>
<dbReference type="OrthoDB" id="1384226at2"/>
<organism evidence="6 7">
    <name type="scientific">Dokdonia sinensis</name>
    <dbReference type="NCBI Taxonomy" id="2479847"/>
    <lineage>
        <taxon>Bacteria</taxon>
        <taxon>Pseudomonadati</taxon>
        <taxon>Bacteroidota</taxon>
        <taxon>Flavobacteriia</taxon>
        <taxon>Flavobacteriales</taxon>
        <taxon>Flavobacteriaceae</taxon>
        <taxon>Dokdonia</taxon>
    </lineage>
</organism>
<keyword evidence="4" id="KW-0732">Signal</keyword>
<dbReference type="Proteomes" id="UP000281985">
    <property type="component" value="Unassembled WGS sequence"/>
</dbReference>
<reference evidence="6 7" key="1">
    <citation type="submission" date="2018-10" db="EMBL/GenBank/DDBJ databases">
        <title>Dokdonia luteus sp. nov., isolated from sea water.</title>
        <authorList>
            <person name="Zhou L.Y."/>
            <person name="Du Z.J."/>
        </authorList>
    </citation>
    <scope>NUCLEOTIDE SEQUENCE [LARGE SCALE GENOMIC DNA]</scope>
    <source>
        <strain evidence="6 7">SH27</strain>
    </source>
</reference>
<dbReference type="Pfam" id="PF13637">
    <property type="entry name" value="Ank_4"/>
    <property type="match status" value="1"/>
</dbReference>
<accession>A0A3M0GH57</accession>
<feature type="domain" description="MACPF" evidence="5">
    <location>
        <begin position="125"/>
        <end position="290"/>
    </location>
</feature>
<sequence length="1134" mass="125381">MKSLYFKWVLLLFINLGFSLSSVAQSSKEKSKKTTAIPAATIVNDVLGHGFDIRKIDPLNWGASSKGKAIIQGNVSQRPISQEVPIAYHFVTNTYEYEREVLDADTINRLFEAYNSDAFYKPMKRDDRDKMLLVYAKRKKAVAQSSLVHASITDLDSALVEDFRRLGRDITLEGFVHRYGTHYAESVVYGGQFIRRNNIGLSDYIYSPYKEDEFKQKVIEEIQRQHTNLTDTDPYINGGIGMSYTVGGHPDALWTDSWDSTVASNAQPIEVTLRPYSELFKSVRIDLLENKAEKIKMLDSIITLSRNSVKKKLSPEKTSDFYKKYSLRFKQSIESIVKKSTGRANEDGNDYVGDIFFGGFSKDDAILKTAPAIEYGGIRLETLITDEVVPLSRNVIFTVKPEDLKRGYVSVWDDAKKLTKGDGRRRLQVAAEGNGVTAYKDALVQNIRKTVEIETVDDDIFDVTYTLELIKDEGLLTNKIIKYNYSLDSEIIAAATTGNTALLTALFEQNANTRAKGLIQSIITTKQADSLLNLVLDYGVIPTTEDLDVAFDPEFYDPQKTLILLERGAKPKNNMIYKAVAYKDANAIYALFREGASPRNNDLAFAIEKYYYPTVKALMSEKYEAFVAGKKELLLAAENNDEDLAQKFIALGATADAYILDQATQFDNTYLKNVIIPVTEASGEALEVAAKINDTELFDYFVKKDAKIDNNKAAEIATDNNNTQILDLALKNGGEASESLIYAIDKDNKPAIETSLKNNAKPDPVFAYAVARNDAQLFNDALTVYAGTPDIALEEAVAKDNIPFVQSVISLKKESINPSQVVEIAVNNENLAMVSLLVENNADPNEGMTSAVQRENIPITQYLITQGAETVAPELIQEAVKRENLELSKVLVEQGKADVNNAILDASKTANLEITGYLLDRGAAPEVALTEAMETTDEDIILLLLKRTTKLETEFIATAARKGNTRVLEELIKKGLNPTNGLEDAIRYKHTGALNVLIKAGAQPEPEQLKTAISYNFIEAIPVLVAAGLDASIPFNDGQHAIHLVAFSYEESDIKLLNTLIEAGASVNARNKNGETPLHLSALAGVSALPLTKSLIAQGANPTIKTKQGESVMDYVEDKEVKAVIKKAVKEFKD</sequence>
<dbReference type="AlphaFoldDB" id="A0A3M0GH57"/>
<dbReference type="InterPro" id="IPR051165">
    <property type="entry name" value="Multifunctional_ANK_Repeat"/>
</dbReference>